<dbReference type="Pfam" id="PF08234">
    <property type="entry name" value="Spindle_Spc25"/>
    <property type="match status" value="1"/>
</dbReference>
<evidence type="ECO:0000256" key="5">
    <source>
        <dbReference type="ARBA" id="ARBA00022838"/>
    </source>
</evidence>
<proteinExistence type="inferred from homology"/>
<dbReference type="PANTHER" id="PTHR14281">
    <property type="entry name" value="KINETOCHORE PROTEIN SPC25-RELATED"/>
    <property type="match status" value="1"/>
</dbReference>
<dbReference type="GO" id="GO:0051301">
    <property type="term" value="P:cell division"/>
    <property type="evidence" value="ECO:0007669"/>
    <property type="project" value="UniProtKB-UniRule"/>
</dbReference>
<comment type="similarity">
    <text evidence="1 9">Belongs to the SPC25 family.</text>
</comment>
<keyword evidence="8 9" id="KW-0137">Centromere</keyword>
<accession>A0A9P3GC53</accession>
<gene>
    <name evidence="12" type="ORF">PsYK624_082090</name>
</gene>
<keyword evidence="6 10" id="KW-0175">Coiled coil</keyword>
<comment type="subunit">
    <text evidence="9">Component of the NDC80 complex.</text>
</comment>
<protein>
    <recommendedName>
        <fullName evidence="9">Kinetochore protein SPC25</fullName>
    </recommendedName>
</protein>
<dbReference type="Proteomes" id="UP000703269">
    <property type="component" value="Unassembled WGS sequence"/>
</dbReference>
<evidence type="ECO:0000256" key="8">
    <source>
        <dbReference type="ARBA" id="ARBA00023328"/>
    </source>
</evidence>
<evidence type="ECO:0000256" key="1">
    <source>
        <dbReference type="ARBA" id="ARBA00006379"/>
    </source>
</evidence>
<dbReference type="GO" id="GO:0031262">
    <property type="term" value="C:Ndc80 complex"/>
    <property type="evidence" value="ECO:0007669"/>
    <property type="project" value="InterPro"/>
</dbReference>
<keyword evidence="7 9" id="KW-0131">Cell cycle</keyword>
<dbReference type="GO" id="GO:0007059">
    <property type="term" value="P:chromosome segregation"/>
    <property type="evidence" value="ECO:0007669"/>
    <property type="project" value="InterPro"/>
</dbReference>
<dbReference type="AlphaFoldDB" id="A0A9P3GC53"/>
<feature type="coiled-coil region" evidence="10">
    <location>
        <begin position="84"/>
        <end position="118"/>
    </location>
</feature>
<dbReference type="EMBL" id="BPQB01000024">
    <property type="protein sequence ID" value="GJE92056.1"/>
    <property type="molecule type" value="Genomic_DNA"/>
</dbReference>
<evidence type="ECO:0000256" key="7">
    <source>
        <dbReference type="ARBA" id="ARBA00023306"/>
    </source>
</evidence>
<name>A0A9P3GC53_9APHY</name>
<keyword evidence="5 9" id="KW-0995">Kinetochore</keyword>
<dbReference type="InterPro" id="IPR013255">
    <property type="entry name" value="Spc25_C"/>
</dbReference>
<comment type="subcellular location">
    <subcellularLocation>
        <location evidence="9">Nucleus</location>
    </subcellularLocation>
    <subcellularLocation>
        <location evidence="9">Chromosome</location>
        <location evidence="9">Centromere</location>
        <location evidence="9">Kinetochore</location>
    </subcellularLocation>
</comment>
<feature type="domain" description="Chromosome segregation protein Spc25 C-terminal" evidence="11">
    <location>
        <begin position="172"/>
        <end position="240"/>
    </location>
</feature>
<evidence type="ECO:0000256" key="9">
    <source>
        <dbReference type="RuleBase" id="RU367150"/>
    </source>
</evidence>
<sequence length="246" mass="28366">MAHTLRVPKLDLVSILAQQNPQIDLRLDAYESSTRSFLKAVSAYAQNAQAEIMRRKTTHVAEKKRIAEKTQSYENETHACKVRELELIAELEKEREERKDAELAVAAFERQLASIKDQCALLDVEIEQRRAVVNNLRREREREHALLNTHASRTSPELTECEFRLRSVVEGIDKDKILVRFTHIDPADPQREFSVVVDVSEDIYRVPTTSPFLPNLPILLDQLNSSRDVYAFIKSVRQAFEDLVSR</sequence>
<dbReference type="InterPro" id="IPR045143">
    <property type="entry name" value="Spc25"/>
</dbReference>
<evidence type="ECO:0000256" key="4">
    <source>
        <dbReference type="ARBA" id="ARBA00022776"/>
    </source>
</evidence>
<dbReference type="OrthoDB" id="4056921at2759"/>
<keyword evidence="13" id="KW-1185">Reference proteome</keyword>
<dbReference type="CDD" id="cd23784">
    <property type="entry name" value="RWD_Spc25"/>
    <property type="match status" value="1"/>
</dbReference>
<evidence type="ECO:0000256" key="10">
    <source>
        <dbReference type="SAM" id="Coils"/>
    </source>
</evidence>
<organism evidence="12 13">
    <name type="scientific">Phanerochaete sordida</name>
    <dbReference type="NCBI Taxonomy" id="48140"/>
    <lineage>
        <taxon>Eukaryota</taxon>
        <taxon>Fungi</taxon>
        <taxon>Dikarya</taxon>
        <taxon>Basidiomycota</taxon>
        <taxon>Agaricomycotina</taxon>
        <taxon>Agaricomycetes</taxon>
        <taxon>Polyporales</taxon>
        <taxon>Phanerochaetaceae</taxon>
        <taxon>Phanerochaete</taxon>
    </lineage>
</organism>
<dbReference type="GO" id="GO:0005634">
    <property type="term" value="C:nucleus"/>
    <property type="evidence" value="ECO:0007669"/>
    <property type="project" value="UniProtKB-SubCell"/>
</dbReference>
<comment type="caution">
    <text evidence="12">The sequence shown here is derived from an EMBL/GenBank/DDBJ whole genome shotgun (WGS) entry which is preliminary data.</text>
</comment>
<evidence type="ECO:0000256" key="2">
    <source>
        <dbReference type="ARBA" id="ARBA00022454"/>
    </source>
</evidence>
<reference evidence="12 13" key="1">
    <citation type="submission" date="2021-08" db="EMBL/GenBank/DDBJ databases">
        <title>Draft Genome Sequence of Phanerochaete sordida strain YK-624.</title>
        <authorList>
            <person name="Mori T."/>
            <person name="Dohra H."/>
            <person name="Suzuki T."/>
            <person name="Kawagishi H."/>
            <person name="Hirai H."/>
        </authorList>
    </citation>
    <scope>NUCLEOTIDE SEQUENCE [LARGE SCALE GENOMIC DNA]</scope>
    <source>
        <strain evidence="12 13">YK-624</strain>
    </source>
</reference>
<evidence type="ECO:0000313" key="12">
    <source>
        <dbReference type="EMBL" id="GJE92056.1"/>
    </source>
</evidence>
<comment type="function">
    <text evidence="9">Acts as a component of the essential kinetochore-associated NDC80 complex, which is required for chromosome segregation and spindle checkpoint activity.</text>
</comment>
<keyword evidence="4 9" id="KW-0498">Mitosis</keyword>
<keyword evidence="2 9" id="KW-0158">Chromosome</keyword>
<evidence type="ECO:0000313" key="13">
    <source>
        <dbReference type="Proteomes" id="UP000703269"/>
    </source>
</evidence>
<dbReference type="PANTHER" id="PTHR14281:SF0">
    <property type="entry name" value="KINETOCHORE PROTEIN SPC25"/>
    <property type="match status" value="1"/>
</dbReference>
<evidence type="ECO:0000259" key="11">
    <source>
        <dbReference type="Pfam" id="PF08234"/>
    </source>
</evidence>
<keyword evidence="9" id="KW-0539">Nucleus</keyword>
<evidence type="ECO:0000256" key="3">
    <source>
        <dbReference type="ARBA" id="ARBA00022618"/>
    </source>
</evidence>
<dbReference type="Gene3D" id="3.30.457.50">
    <property type="entry name" value="Chromosome segregation protein Spc25"/>
    <property type="match status" value="1"/>
</dbReference>
<evidence type="ECO:0000256" key="6">
    <source>
        <dbReference type="ARBA" id="ARBA00023054"/>
    </source>
</evidence>
<keyword evidence="3 9" id="KW-0132">Cell division</keyword>